<feature type="non-terminal residue" evidence="1">
    <location>
        <position position="1"/>
    </location>
</feature>
<proteinExistence type="predicted"/>
<name>A0A0B7AET8_9EUPU</name>
<evidence type="ECO:0000313" key="1">
    <source>
        <dbReference type="EMBL" id="CEK78566.1"/>
    </source>
</evidence>
<dbReference type="AlphaFoldDB" id="A0A0B7AET8"/>
<dbReference type="EMBL" id="HACG01031701">
    <property type="protein sequence ID" value="CEK78566.1"/>
    <property type="molecule type" value="Transcribed_RNA"/>
</dbReference>
<organism evidence="1">
    <name type="scientific">Arion vulgaris</name>
    <dbReference type="NCBI Taxonomy" id="1028688"/>
    <lineage>
        <taxon>Eukaryota</taxon>
        <taxon>Metazoa</taxon>
        <taxon>Spiralia</taxon>
        <taxon>Lophotrochozoa</taxon>
        <taxon>Mollusca</taxon>
        <taxon>Gastropoda</taxon>
        <taxon>Heterobranchia</taxon>
        <taxon>Euthyneura</taxon>
        <taxon>Panpulmonata</taxon>
        <taxon>Eupulmonata</taxon>
        <taxon>Stylommatophora</taxon>
        <taxon>Helicina</taxon>
        <taxon>Arionoidea</taxon>
        <taxon>Arionidae</taxon>
        <taxon>Arion</taxon>
    </lineage>
</organism>
<reference evidence="1" key="1">
    <citation type="submission" date="2014-12" db="EMBL/GenBank/DDBJ databases">
        <title>Insight into the proteome of Arion vulgaris.</title>
        <authorList>
            <person name="Aradska J."/>
            <person name="Bulat T."/>
            <person name="Smidak R."/>
            <person name="Sarate P."/>
            <person name="Gangsoo J."/>
            <person name="Sialana F."/>
            <person name="Bilban M."/>
            <person name="Lubec G."/>
        </authorList>
    </citation>
    <scope>NUCLEOTIDE SEQUENCE</scope>
    <source>
        <tissue evidence="1">Skin</tissue>
    </source>
</reference>
<gene>
    <name evidence="1" type="primary">ORF110820</name>
</gene>
<sequence>TNPQDLLKESASTTQNLIISSSFLFTAASQHNEEEFKDPKYKDWVFINYTFKRFEGLTQRGPRSSHHKS</sequence>
<protein>
    <submittedName>
        <fullName evidence="1">Uncharacterized protein</fullName>
    </submittedName>
</protein>
<accession>A0A0B7AET8</accession>